<name>A0ABY0DBB5_9BRAD</name>
<evidence type="ECO:0000313" key="2">
    <source>
        <dbReference type="EMBL" id="RXG88417.1"/>
    </source>
</evidence>
<keyword evidence="1" id="KW-0472">Membrane</keyword>
<proteinExistence type="predicted"/>
<evidence type="ECO:0000256" key="1">
    <source>
        <dbReference type="SAM" id="Phobius"/>
    </source>
</evidence>
<sequence length="300" mass="34857">MLRRLGFWITYPFVALAFKWQEHKTWRRIVPRRWLSPGEIIAEDLSLFEPRDRIDLKLVEDFAKARDDTVGLAKKQIVFSAIAFAFLLTNYLDIGLDISVAGFSLRHGRGIPEGLLLVSNILSCYTLILQSNAAVLDATIKSAIRIAVPEELRNLYLVRYFPHEQFGRYQPFNMPYMIPNRLQRVIGRVTALLFLALLIFTYLAFAACNLFLLIHHLWIKPSFGIWSTALLVYILMLGLGAFLYLILTRFRLPYLDYTVNDELELLQQINPIRYRARLDEIYGPLNAERKNMRERGYLGP</sequence>
<keyword evidence="3" id="KW-1185">Reference proteome</keyword>
<feature type="transmembrane region" description="Helical" evidence="1">
    <location>
        <begin position="225"/>
        <end position="247"/>
    </location>
</feature>
<feature type="transmembrane region" description="Helical" evidence="1">
    <location>
        <begin position="76"/>
        <end position="94"/>
    </location>
</feature>
<feature type="transmembrane region" description="Helical" evidence="1">
    <location>
        <begin position="191"/>
        <end position="219"/>
    </location>
</feature>
<keyword evidence="1" id="KW-1133">Transmembrane helix</keyword>
<feature type="transmembrane region" description="Helical" evidence="1">
    <location>
        <begin position="114"/>
        <end position="136"/>
    </location>
</feature>
<comment type="caution">
    <text evidence="2">The sequence shown here is derived from an EMBL/GenBank/DDBJ whole genome shotgun (WGS) entry which is preliminary data.</text>
</comment>
<organism evidence="2 3">
    <name type="scientific">Bradyrhizobium zhanjiangense</name>
    <dbReference type="NCBI Taxonomy" id="1325107"/>
    <lineage>
        <taxon>Bacteria</taxon>
        <taxon>Pseudomonadati</taxon>
        <taxon>Pseudomonadota</taxon>
        <taxon>Alphaproteobacteria</taxon>
        <taxon>Hyphomicrobiales</taxon>
        <taxon>Nitrobacteraceae</taxon>
        <taxon>Bradyrhizobium</taxon>
    </lineage>
</organism>
<protein>
    <submittedName>
        <fullName evidence="2">Uncharacterized protein</fullName>
    </submittedName>
</protein>
<gene>
    <name evidence="2" type="ORF">EAS62_34075</name>
</gene>
<accession>A0ABY0DBB5</accession>
<dbReference type="Proteomes" id="UP000289946">
    <property type="component" value="Unassembled WGS sequence"/>
</dbReference>
<reference evidence="2 3" key="1">
    <citation type="submission" date="2018-10" db="EMBL/GenBank/DDBJ databases">
        <title>Bradyrhizobium sp. nov., isolated from effective nodules of peanut in China.</title>
        <authorList>
            <person name="Li Y."/>
        </authorList>
    </citation>
    <scope>NUCLEOTIDE SEQUENCE [LARGE SCALE GENOMIC DNA]</scope>
    <source>
        <strain evidence="2 3">CCBAU 51781</strain>
    </source>
</reference>
<dbReference type="RefSeq" id="WP_128942291.1">
    <property type="nucleotide sequence ID" value="NZ_RDRA01000024.1"/>
</dbReference>
<dbReference type="EMBL" id="RDRA01000024">
    <property type="protein sequence ID" value="RXG88417.1"/>
    <property type="molecule type" value="Genomic_DNA"/>
</dbReference>
<evidence type="ECO:0000313" key="3">
    <source>
        <dbReference type="Proteomes" id="UP000289946"/>
    </source>
</evidence>
<keyword evidence="1" id="KW-0812">Transmembrane</keyword>